<organism evidence="4 5">
    <name type="scientific">Roseovarius faecimaris</name>
    <dbReference type="NCBI Taxonomy" id="2494550"/>
    <lineage>
        <taxon>Bacteria</taxon>
        <taxon>Pseudomonadati</taxon>
        <taxon>Pseudomonadota</taxon>
        <taxon>Alphaproteobacteria</taxon>
        <taxon>Rhodobacterales</taxon>
        <taxon>Roseobacteraceae</taxon>
        <taxon>Roseovarius</taxon>
    </lineage>
</organism>
<evidence type="ECO:0000259" key="3">
    <source>
        <dbReference type="Pfam" id="PF07859"/>
    </source>
</evidence>
<accession>A0A6I6IT57</accession>
<dbReference type="InterPro" id="IPR013094">
    <property type="entry name" value="AB_hydrolase_3"/>
</dbReference>
<dbReference type="Pfam" id="PF07859">
    <property type="entry name" value="Abhydrolase_3"/>
    <property type="match status" value="1"/>
</dbReference>
<dbReference type="EMBL" id="CP034348">
    <property type="protein sequence ID" value="QGX99382.1"/>
    <property type="molecule type" value="Genomic_DNA"/>
</dbReference>
<dbReference type="InterPro" id="IPR029058">
    <property type="entry name" value="AB_hydrolase_fold"/>
</dbReference>
<name>A0A6I6IT57_9RHOB</name>
<sequence length="299" mass="31779">MPPPFSPSAEALAFLADPANRNTWSYDVSALPAERAARRVEGEAMRPGILARTGVTLDWQDVAGIETLVITPGGWDGSAQALYLFGGAFIMGGPIEDLMISAALAAQTGLQVLSPAYRLAPEAPFPAGLDDALAVARAMHPRAVIGESAGGNFAVSVTRALVEDGTPPAALALLSPAVDMSPAFDPYDAPDDPTLYPPLVADLPGHYAPGTDPFDPRLSPLYCSFSSAWPPCLITTGTRDMFLIQCARLARAMREAEAPVNLRVWDSLWHVFEYYPDIPEAAASLAEIARFLTEVTPSE</sequence>
<dbReference type="OrthoDB" id="9806180at2"/>
<dbReference type="Gene3D" id="3.40.50.1820">
    <property type="entry name" value="alpha/beta hydrolase"/>
    <property type="match status" value="1"/>
</dbReference>
<evidence type="ECO:0000313" key="4">
    <source>
        <dbReference type="EMBL" id="QGX99382.1"/>
    </source>
</evidence>
<dbReference type="KEGG" id="rom:EI983_14370"/>
<evidence type="ECO:0000256" key="1">
    <source>
        <dbReference type="ARBA" id="ARBA00010515"/>
    </source>
</evidence>
<evidence type="ECO:0000256" key="2">
    <source>
        <dbReference type="ARBA" id="ARBA00022801"/>
    </source>
</evidence>
<dbReference type="AlphaFoldDB" id="A0A6I6IT57"/>
<proteinExistence type="inferred from homology"/>
<dbReference type="PANTHER" id="PTHR48081">
    <property type="entry name" value="AB HYDROLASE SUPERFAMILY PROTEIN C4A8.06C"/>
    <property type="match status" value="1"/>
</dbReference>
<dbReference type="RefSeq" id="WP_157708064.1">
    <property type="nucleotide sequence ID" value="NZ_CP034348.1"/>
</dbReference>
<comment type="similarity">
    <text evidence="1">Belongs to the 'GDXG' lipolytic enzyme family.</text>
</comment>
<keyword evidence="2" id="KW-0378">Hydrolase</keyword>
<protein>
    <recommendedName>
        <fullName evidence="3">Alpha/beta hydrolase fold-3 domain-containing protein</fullName>
    </recommendedName>
</protein>
<dbReference type="PANTHER" id="PTHR48081:SF30">
    <property type="entry name" value="ACETYL-HYDROLASE LIPR-RELATED"/>
    <property type="match status" value="1"/>
</dbReference>
<dbReference type="InterPro" id="IPR050300">
    <property type="entry name" value="GDXG_lipolytic_enzyme"/>
</dbReference>
<feature type="domain" description="Alpha/beta hydrolase fold-3" evidence="3">
    <location>
        <begin position="82"/>
        <end position="272"/>
    </location>
</feature>
<evidence type="ECO:0000313" key="5">
    <source>
        <dbReference type="Proteomes" id="UP000428330"/>
    </source>
</evidence>
<reference evidence="5" key="1">
    <citation type="submission" date="2018-12" db="EMBL/GenBank/DDBJ databases">
        <title>Complete genome sequence of Roseovarius sp. MME-070.</title>
        <authorList>
            <person name="Nam Y.-D."/>
            <person name="Kang J."/>
            <person name="Chung W.-H."/>
            <person name="Park Y.S."/>
        </authorList>
    </citation>
    <scope>NUCLEOTIDE SEQUENCE [LARGE SCALE GENOMIC DNA]</scope>
    <source>
        <strain evidence="5">MME-070</strain>
    </source>
</reference>
<dbReference type="GO" id="GO:0004806">
    <property type="term" value="F:triacylglycerol lipase activity"/>
    <property type="evidence" value="ECO:0007669"/>
    <property type="project" value="TreeGrafter"/>
</dbReference>
<gene>
    <name evidence="4" type="ORF">EI983_14370</name>
</gene>
<dbReference type="SUPFAM" id="SSF53474">
    <property type="entry name" value="alpha/beta-Hydrolases"/>
    <property type="match status" value="1"/>
</dbReference>
<keyword evidence="5" id="KW-1185">Reference proteome</keyword>
<dbReference type="Proteomes" id="UP000428330">
    <property type="component" value="Chromosome"/>
</dbReference>